<accession>A0ABY2QN29</accession>
<reference evidence="2 3" key="1">
    <citation type="submission" date="2019-04" db="EMBL/GenBank/DDBJ databases">
        <title>Genome sequence of strain 7209-2.</title>
        <authorList>
            <person name="Gao J."/>
            <person name="Sun J."/>
        </authorList>
    </citation>
    <scope>NUCLEOTIDE SEQUENCE [LARGE SCALE GENOMIC DNA]</scope>
    <source>
        <strain evidence="2 3">7209-2</strain>
    </source>
</reference>
<dbReference type="InterPro" id="IPR028098">
    <property type="entry name" value="Glyco_trans_4-like_N"/>
</dbReference>
<keyword evidence="3" id="KW-1185">Reference proteome</keyword>
<dbReference type="Pfam" id="PF13692">
    <property type="entry name" value="Glyco_trans_1_4"/>
    <property type="match status" value="1"/>
</dbReference>
<protein>
    <submittedName>
        <fullName evidence="2">Glycosyltransferase family 4 protein</fullName>
    </submittedName>
</protein>
<evidence type="ECO:0000313" key="3">
    <source>
        <dbReference type="Proteomes" id="UP000309667"/>
    </source>
</evidence>
<dbReference type="Gene3D" id="3.40.50.2000">
    <property type="entry name" value="Glycogen Phosphorylase B"/>
    <property type="match status" value="2"/>
</dbReference>
<dbReference type="SUPFAM" id="SSF53756">
    <property type="entry name" value="UDP-Glycosyltransferase/glycogen phosphorylase"/>
    <property type="match status" value="1"/>
</dbReference>
<name>A0ABY2QN29_9HYPH</name>
<evidence type="ECO:0000259" key="1">
    <source>
        <dbReference type="Pfam" id="PF13579"/>
    </source>
</evidence>
<evidence type="ECO:0000313" key="2">
    <source>
        <dbReference type="EMBL" id="THV10571.1"/>
    </source>
</evidence>
<comment type="caution">
    <text evidence="2">The sequence shown here is derived from an EMBL/GenBank/DDBJ whole genome shotgun (WGS) entry which is preliminary data.</text>
</comment>
<dbReference type="PANTHER" id="PTHR45947:SF3">
    <property type="entry name" value="SULFOQUINOVOSYL TRANSFERASE SQD2"/>
    <property type="match status" value="1"/>
</dbReference>
<sequence length="418" mass="46602">MRVWLVRDLEPTQIDEGSPRLLRAGMLSDALARRGHETTWFTSSFNHYSRKHRPVGRFEPVPNLSVEVLSAPGYEKNISLKRVLHNHRFGVSFRQAAMAAVERPDVIIADLPTTEAASTAVAFGRLVGIPTIVTIRDLWPDFFSDFAPKLLKPLVRLGLWHLEAQSRFACHHATSLVGISQGYLDWGQKRGGRVDPLDRIFYLGYPRPSIAPLAERERLLAQFNIPPTSYVVSFVGSWGATYDLSLVLEAARLLEGNESVTVVVAGDQGKNPDLADAFRRLTNVRLMGWLDKHQVSALLGRSTVGLLPYAANAPQGLPNKIFEYMAYGLFQVATLPGEARQLLEETCTGAFAPAGAAVDFAHSIDGAIKREAHDDRRLERQAVFEQRFEAGQLYDAFIDHAEAVVHQWRLRTTSPQTR</sequence>
<dbReference type="EMBL" id="STGT01000007">
    <property type="protein sequence ID" value="THV10571.1"/>
    <property type="molecule type" value="Genomic_DNA"/>
</dbReference>
<proteinExistence type="predicted"/>
<gene>
    <name evidence="2" type="ORF">E9677_22715</name>
</gene>
<dbReference type="Proteomes" id="UP000309667">
    <property type="component" value="Unassembled WGS sequence"/>
</dbReference>
<organism evidence="2 3">
    <name type="scientific">Rhizobium rhizophilum</name>
    <dbReference type="NCBI Taxonomy" id="1850373"/>
    <lineage>
        <taxon>Bacteria</taxon>
        <taxon>Pseudomonadati</taxon>
        <taxon>Pseudomonadota</taxon>
        <taxon>Alphaproteobacteria</taxon>
        <taxon>Hyphomicrobiales</taxon>
        <taxon>Rhizobiaceae</taxon>
        <taxon>Rhizobium/Agrobacterium group</taxon>
        <taxon>Rhizobium</taxon>
    </lineage>
</organism>
<dbReference type="InterPro" id="IPR050194">
    <property type="entry name" value="Glycosyltransferase_grp1"/>
</dbReference>
<dbReference type="PANTHER" id="PTHR45947">
    <property type="entry name" value="SULFOQUINOVOSYL TRANSFERASE SQD2"/>
    <property type="match status" value="1"/>
</dbReference>
<dbReference type="Pfam" id="PF13579">
    <property type="entry name" value="Glyco_trans_4_4"/>
    <property type="match status" value="1"/>
</dbReference>
<feature type="domain" description="Glycosyltransferase subfamily 4-like N-terminal" evidence="1">
    <location>
        <begin position="24"/>
        <end position="185"/>
    </location>
</feature>